<evidence type="ECO:0000256" key="5">
    <source>
        <dbReference type="ARBA" id="ARBA00022679"/>
    </source>
</evidence>
<evidence type="ECO:0000256" key="7">
    <source>
        <dbReference type="ARBA" id="ARBA00022729"/>
    </source>
</evidence>
<dbReference type="CDD" id="cd14066">
    <property type="entry name" value="STKc_IRAK"/>
    <property type="match status" value="1"/>
</dbReference>
<evidence type="ECO:0000256" key="11">
    <source>
        <dbReference type="ARBA" id="ARBA00022840"/>
    </source>
</evidence>
<dbReference type="PROSITE" id="PS00107">
    <property type="entry name" value="PROTEIN_KINASE_ATP"/>
    <property type="match status" value="1"/>
</dbReference>
<dbReference type="GO" id="GO:0006952">
    <property type="term" value="P:defense response"/>
    <property type="evidence" value="ECO:0007669"/>
    <property type="project" value="UniProtKB-ARBA"/>
</dbReference>
<gene>
    <name evidence="19" type="primary">LOC123410441</name>
</gene>
<dbReference type="SUPFAM" id="SSF49899">
    <property type="entry name" value="Concanavalin A-like lectins/glucanases"/>
    <property type="match status" value="1"/>
</dbReference>
<dbReference type="PANTHER" id="PTHR27007">
    <property type="match status" value="1"/>
</dbReference>
<keyword evidence="12 16" id="KW-1133">Transmembrane helix</keyword>
<evidence type="ECO:0000256" key="1">
    <source>
        <dbReference type="ARBA" id="ARBA00004479"/>
    </source>
</evidence>
<evidence type="ECO:0000256" key="10">
    <source>
        <dbReference type="ARBA" id="ARBA00022777"/>
    </source>
</evidence>
<keyword evidence="4" id="KW-0723">Serine/threonine-protein kinase</keyword>
<keyword evidence="10" id="KW-0418">Kinase</keyword>
<dbReference type="InterPro" id="IPR050528">
    <property type="entry name" value="L-type_Lectin-RKs"/>
</dbReference>
<evidence type="ECO:0000256" key="2">
    <source>
        <dbReference type="ARBA" id="ARBA00008536"/>
    </source>
</evidence>
<dbReference type="AlphaFoldDB" id="A0A8I6Y8M7"/>
<dbReference type="InterPro" id="IPR013320">
    <property type="entry name" value="ConA-like_dom_sf"/>
</dbReference>
<dbReference type="PROSITE" id="PS00108">
    <property type="entry name" value="PROTEIN_KINASE_ST"/>
    <property type="match status" value="1"/>
</dbReference>
<dbReference type="InterPro" id="IPR011009">
    <property type="entry name" value="Kinase-like_dom_sf"/>
</dbReference>
<dbReference type="EnsemblPlants" id="HORVU.MOREX.r3.7HG0680850.1">
    <property type="protein sequence ID" value="HORVU.MOREX.r3.7HG0680850.1"/>
    <property type="gene ID" value="HORVU.MOREX.r3.7HG0680850"/>
</dbReference>
<evidence type="ECO:0000256" key="15">
    <source>
        <dbReference type="SAM" id="MobiDB-lite"/>
    </source>
</evidence>
<reference evidence="19" key="3">
    <citation type="submission" date="2022-01" db="UniProtKB">
        <authorList>
            <consortium name="EnsemblPlants"/>
        </authorList>
    </citation>
    <scope>IDENTIFICATION</scope>
    <source>
        <strain evidence="19">subsp. vulgare</strain>
    </source>
</reference>
<comment type="similarity">
    <text evidence="2">In the N-terminal section; belongs to the leguminous lectin family.</text>
</comment>
<dbReference type="FunFam" id="3.30.200.20:FF:000320">
    <property type="entry name" value="probable L-type lectin-domain containing receptor kinase S.5"/>
    <property type="match status" value="1"/>
</dbReference>
<dbReference type="InterPro" id="IPR001245">
    <property type="entry name" value="Ser-Thr/Tyr_kinase_cat_dom"/>
</dbReference>
<reference evidence="19" key="2">
    <citation type="submission" date="2020-10" db="EMBL/GenBank/DDBJ databases">
        <authorList>
            <person name="Scholz U."/>
            <person name="Mascher M."/>
            <person name="Fiebig A."/>
        </authorList>
    </citation>
    <scope>NUCLEOTIDE SEQUENCE [LARGE SCALE GENOMIC DNA]</scope>
    <source>
        <strain evidence="19">cv. Morex</strain>
    </source>
</reference>
<keyword evidence="7 17" id="KW-0732">Signal</keyword>
<dbReference type="Gramene" id="HORVU.MOREX.r3.7HG0680850.1">
    <property type="protein sequence ID" value="HORVU.MOREX.r3.7HG0680850.1"/>
    <property type="gene ID" value="HORVU.MOREX.r3.7HG0680850"/>
</dbReference>
<comment type="subcellular location">
    <subcellularLocation>
        <location evidence="1">Membrane</location>
        <topology evidence="1">Single-pass type I membrane protein</topology>
    </subcellularLocation>
</comment>
<dbReference type="FunFam" id="1.10.510.10:FF:000444">
    <property type="entry name" value="probable L-type lectin-domain containing receptor kinase S.5"/>
    <property type="match status" value="1"/>
</dbReference>
<evidence type="ECO:0000256" key="16">
    <source>
        <dbReference type="SAM" id="Phobius"/>
    </source>
</evidence>
<evidence type="ECO:0000256" key="14">
    <source>
        <dbReference type="PROSITE-ProRule" id="PRU10141"/>
    </source>
</evidence>
<dbReference type="Gramene" id="HORVU.MOREX.r2.7HG0565180.1">
    <property type="protein sequence ID" value="HORVU.MOREX.r2.7HG0565180.1"/>
    <property type="gene ID" value="HORVU.MOREX.r2.7HG0565180"/>
</dbReference>
<reference evidence="20" key="1">
    <citation type="journal article" date="2012" name="Nature">
        <title>A physical, genetic and functional sequence assembly of the barley genome.</title>
        <authorList>
            <consortium name="The International Barley Genome Sequencing Consortium"/>
            <person name="Mayer K.F."/>
            <person name="Waugh R."/>
            <person name="Brown J.W."/>
            <person name="Schulman A."/>
            <person name="Langridge P."/>
            <person name="Platzer M."/>
            <person name="Fincher G.B."/>
            <person name="Muehlbauer G.J."/>
            <person name="Sato K."/>
            <person name="Close T.J."/>
            <person name="Wise R.P."/>
            <person name="Stein N."/>
        </authorList>
    </citation>
    <scope>NUCLEOTIDE SEQUENCE [LARGE SCALE GENOMIC DNA]</scope>
    <source>
        <strain evidence="20">cv. Morex</strain>
    </source>
</reference>
<evidence type="ECO:0000256" key="13">
    <source>
        <dbReference type="ARBA" id="ARBA00023136"/>
    </source>
</evidence>
<dbReference type="Proteomes" id="UP000011116">
    <property type="component" value="Chromosome 7H"/>
</dbReference>
<dbReference type="SMART" id="SM00220">
    <property type="entry name" value="S_TKc"/>
    <property type="match status" value="1"/>
</dbReference>
<keyword evidence="11 14" id="KW-0067">ATP-binding</keyword>
<evidence type="ECO:0000256" key="8">
    <source>
        <dbReference type="ARBA" id="ARBA00022734"/>
    </source>
</evidence>
<dbReference type="InterPro" id="IPR000719">
    <property type="entry name" value="Prot_kinase_dom"/>
</dbReference>
<evidence type="ECO:0000259" key="18">
    <source>
        <dbReference type="PROSITE" id="PS50011"/>
    </source>
</evidence>
<evidence type="ECO:0000256" key="4">
    <source>
        <dbReference type="ARBA" id="ARBA00022527"/>
    </source>
</evidence>
<dbReference type="InterPro" id="IPR001220">
    <property type="entry name" value="Legume_lectin_dom"/>
</dbReference>
<dbReference type="GO" id="GO:0051707">
    <property type="term" value="P:response to other organism"/>
    <property type="evidence" value="ECO:0007669"/>
    <property type="project" value="UniProtKB-ARBA"/>
</dbReference>
<dbReference type="Gene3D" id="1.10.510.10">
    <property type="entry name" value="Transferase(Phosphotransferase) domain 1"/>
    <property type="match status" value="1"/>
</dbReference>
<evidence type="ECO:0000256" key="9">
    <source>
        <dbReference type="ARBA" id="ARBA00022741"/>
    </source>
</evidence>
<dbReference type="GeneID" id="123410441"/>
<organism evidence="19 20">
    <name type="scientific">Hordeum vulgare subsp. vulgare</name>
    <name type="common">Domesticated barley</name>
    <dbReference type="NCBI Taxonomy" id="112509"/>
    <lineage>
        <taxon>Eukaryota</taxon>
        <taxon>Viridiplantae</taxon>
        <taxon>Streptophyta</taxon>
        <taxon>Embryophyta</taxon>
        <taxon>Tracheophyta</taxon>
        <taxon>Spermatophyta</taxon>
        <taxon>Magnoliopsida</taxon>
        <taxon>Liliopsida</taxon>
        <taxon>Poales</taxon>
        <taxon>Poaceae</taxon>
        <taxon>BOP clade</taxon>
        <taxon>Pooideae</taxon>
        <taxon>Triticodae</taxon>
        <taxon>Triticeae</taxon>
        <taxon>Hordeinae</taxon>
        <taxon>Hordeum</taxon>
    </lineage>
</organism>
<feature type="chain" id="PRO_5035192747" description="Protein kinase domain-containing protein" evidence="17">
    <location>
        <begin position="32"/>
        <end position="757"/>
    </location>
</feature>
<keyword evidence="20" id="KW-1185">Reference proteome</keyword>
<evidence type="ECO:0000313" key="19">
    <source>
        <dbReference type="EnsemblPlants" id="HORVU.MOREX.r3.7HG0680850.1"/>
    </source>
</evidence>
<dbReference type="OrthoDB" id="1913956at2759"/>
<feature type="signal peptide" evidence="17">
    <location>
        <begin position="1"/>
        <end position="31"/>
    </location>
</feature>
<feature type="domain" description="Protein kinase" evidence="18">
    <location>
        <begin position="391"/>
        <end position="686"/>
    </location>
</feature>
<proteinExistence type="inferred from homology"/>
<dbReference type="Gene3D" id="2.60.120.200">
    <property type="match status" value="1"/>
</dbReference>
<sequence length="757" mass="82310">MAWHDSLRRFGASCLVAVLFLWLCAAFVCSAREHRPLRELEEQLMAVKRYGPYASFDRSDSAALQVLKDASINGGALQLTPDTRNNDAYLVNKSGSVLLRQPFTIWRTLPDDEAPGGGNDTGAGRAPRPQARRARVVSFNSTFSMNVFYDKAVPGEGLAFVIAPSLDGPPPGSHGGYLGLTNATLQAAGPSKNRFVAIEFDTFNQSHDPSDNHVGLDIGSVVSNATANLADFNITIATNAQTSANYTVWIEYDGVGRRVTVYMGGKGKPKPATPVLASGLDLSEHVPEQAYIGFSASTGATFELNCILEWSMSIETFPEKKGNKDWIILVAVFVSIAVVAIVIAAFFLARMSRARRKMQRSQTRLGHTLSHLPGMPREFSYEMLRKATKNFDERLRLGKGGYGVVYKGTLPADAEHAQTGATEVAVKKFIRDDARCVEDFVKEVDIINRLRHKNIVPLIGWCYKKGQLLLVYEYMPNGSLDQHLFRRGGVQDQRAAPLSWASRYGIVADVASGLHYVHHEYGRTVLHRDIKASNVLLDASFSARLGDFGLARVIDLDRSSFTDMGVAGTRGYIAPEYSVGHKATSQTDVFAFGALVLEVVTGRYALLGDANCPLLVDFVWRMHGRGALVGAVDQDLGTAGYDADEATRLLLLGLACSSPNPGDRPTMPEVLQIVSKKAPPPEVPLFKPSFVWPPEGGAAHFSLTDIEMTTSSGGSFVGTGNASSTRATQETSYDSFRRPPSAPINSQEYFPALSSGR</sequence>
<feature type="region of interest" description="Disordered" evidence="15">
    <location>
        <begin position="712"/>
        <end position="757"/>
    </location>
</feature>
<dbReference type="Pfam" id="PF07714">
    <property type="entry name" value="PK_Tyr_Ser-Thr"/>
    <property type="match status" value="1"/>
</dbReference>
<dbReference type="InterPro" id="IPR017441">
    <property type="entry name" value="Protein_kinase_ATP_BS"/>
</dbReference>
<dbReference type="CDD" id="cd06899">
    <property type="entry name" value="lectin_legume_LecRK_Arcelin_ConA"/>
    <property type="match status" value="1"/>
</dbReference>
<feature type="compositionally biased region" description="Polar residues" evidence="15">
    <location>
        <begin position="721"/>
        <end position="734"/>
    </location>
</feature>
<protein>
    <recommendedName>
        <fullName evidence="18">Protein kinase domain-containing protein</fullName>
    </recommendedName>
</protein>
<evidence type="ECO:0000313" key="20">
    <source>
        <dbReference type="Proteomes" id="UP000011116"/>
    </source>
</evidence>
<dbReference type="SMR" id="A0A8I6Y8M7"/>
<dbReference type="RefSeq" id="XP_044959323.1">
    <property type="nucleotide sequence ID" value="XM_045103388.1"/>
</dbReference>
<keyword evidence="8" id="KW-0430">Lectin</keyword>
<keyword evidence="9 14" id="KW-0547">Nucleotide-binding</keyword>
<feature type="transmembrane region" description="Helical" evidence="16">
    <location>
        <begin position="326"/>
        <end position="349"/>
    </location>
</feature>
<dbReference type="GO" id="GO:0005524">
    <property type="term" value="F:ATP binding"/>
    <property type="evidence" value="ECO:0007669"/>
    <property type="project" value="UniProtKB-UniRule"/>
</dbReference>
<dbReference type="Pfam" id="PF00139">
    <property type="entry name" value="Lectin_legB"/>
    <property type="match status" value="1"/>
</dbReference>
<dbReference type="InterPro" id="IPR008271">
    <property type="entry name" value="Ser/Thr_kinase_AS"/>
</dbReference>
<dbReference type="GO" id="GO:0030246">
    <property type="term" value="F:carbohydrate binding"/>
    <property type="evidence" value="ECO:0007669"/>
    <property type="project" value="UniProtKB-KW"/>
</dbReference>
<dbReference type="KEGG" id="hvg:123410441"/>
<keyword evidence="13 16" id="KW-0472">Membrane</keyword>
<dbReference type="Gene3D" id="3.30.200.20">
    <property type="entry name" value="Phosphorylase Kinase, domain 1"/>
    <property type="match status" value="1"/>
</dbReference>
<dbReference type="GO" id="GO:0005886">
    <property type="term" value="C:plasma membrane"/>
    <property type="evidence" value="ECO:0000318"/>
    <property type="project" value="GO_Central"/>
</dbReference>
<feature type="binding site" evidence="14">
    <location>
        <position position="428"/>
    </location>
    <ligand>
        <name>ATP</name>
        <dbReference type="ChEBI" id="CHEBI:30616"/>
    </ligand>
</feature>
<feature type="region of interest" description="Disordered" evidence="15">
    <location>
        <begin position="109"/>
        <end position="131"/>
    </location>
</feature>
<evidence type="ECO:0000256" key="6">
    <source>
        <dbReference type="ARBA" id="ARBA00022692"/>
    </source>
</evidence>
<evidence type="ECO:0000256" key="12">
    <source>
        <dbReference type="ARBA" id="ARBA00022989"/>
    </source>
</evidence>
<evidence type="ECO:0000256" key="17">
    <source>
        <dbReference type="SAM" id="SignalP"/>
    </source>
</evidence>
<keyword evidence="6 16" id="KW-0812">Transmembrane</keyword>
<dbReference type="PROSITE" id="PS50011">
    <property type="entry name" value="PROTEIN_KINASE_DOM"/>
    <property type="match status" value="1"/>
</dbReference>
<keyword evidence="5" id="KW-0808">Transferase</keyword>
<name>A0A8I6Y8M7_HORVV</name>
<evidence type="ECO:0000256" key="3">
    <source>
        <dbReference type="ARBA" id="ARBA00010217"/>
    </source>
</evidence>
<dbReference type="GO" id="GO:0004674">
    <property type="term" value="F:protein serine/threonine kinase activity"/>
    <property type="evidence" value="ECO:0007669"/>
    <property type="project" value="UniProtKB-KW"/>
</dbReference>
<comment type="similarity">
    <text evidence="3">In the C-terminal section; belongs to the protein kinase superfamily. Ser/Thr protein kinase family.</text>
</comment>
<dbReference type="SUPFAM" id="SSF56112">
    <property type="entry name" value="Protein kinase-like (PK-like)"/>
    <property type="match status" value="1"/>
</dbReference>
<accession>A0A8I6Y8M7</accession>